<gene>
    <name evidence="3" type="ORF">ICJ85_03225</name>
</gene>
<accession>A0A8J6Q1U7</accession>
<organism evidence="3 4">
    <name type="scientific">Aestuariibaculum marinum</name>
    <dbReference type="NCBI Taxonomy" id="2683592"/>
    <lineage>
        <taxon>Bacteria</taxon>
        <taxon>Pseudomonadati</taxon>
        <taxon>Bacteroidota</taxon>
        <taxon>Flavobacteriia</taxon>
        <taxon>Flavobacteriales</taxon>
        <taxon>Flavobacteriaceae</taxon>
    </lineage>
</organism>
<keyword evidence="2" id="KW-1133">Transmembrane helix</keyword>
<comment type="caution">
    <text evidence="3">The sequence shown here is derived from an EMBL/GenBank/DDBJ whole genome shotgun (WGS) entry which is preliminary data.</text>
</comment>
<dbReference type="AlphaFoldDB" id="A0A8J6Q1U7"/>
<proteinExistence type="predicted"/>
<dbReference type="RefSeq" id="WP_188222324.1">
    <property type="nucleotide sequence ID" value="NZ_JACVXD010000001.1"/>
</dbReference>
<sequence length="153" mass="17979">MENPSKNINPNIFNIPKMTIPEPDWEALHNNLSDVNLEDVFDQLKEQNKQLRENNDKLVTTLTEQHSENRKLSSSNSRLTWLTILITVFLGVPNLISMFSENYNQKMFFEQKEQNRLLKEHTDKLNSMLYRSISLQEKLLNQKTIDGQNESDN</sequence>
<evidence type="ECO:0000256" key="2">
    <source>
        <dbReference type="SAM" id="Phobius"/>
    </source>
</evidence>
<feature type="transmembrane region" description="Helical" evidence="2">
    <location>
        <begin position="79"/>
        <end position="99"/>
    </location>
</feature>
<dbReference type="EMBL" id="JACVXD010000001">
    <property type="protein sequence ID" value="MBD0823023.1"/>
    <property type="molecule type" value="Genomic_DNA"/>
</dbReference>
<feature type="coiled-coil region" evidence="1">
    <location>
        <begin position="34"/>
        <end position="61"/>
    </location>
</feature>
<keyword evidence="4" id="KW-1185">Reference proteome</keyword>
<evidence type="ECO:0000313" key="3">
    <source>
        <dbReference type="EMBL" id="MBD0823023.1"/>
    </source>
</evidence>
<evidence type="ECO:0000256" key="1">
    <source>
        <dbReference type="SAM" id="Coils"/>
    </source>
</evidence>
<keyword evidence="2" id="KW-0472">Membrane</keyword>
<reference evidence="3 4" key="1">
    <citation type="journal article" date="2018" name="J. Microbiol.">
        <title>Aestuariibaculum marinum sp. nov., a marine bacterium isolated from seawater in South Korea.</title>
        <authorList>
            <person name="Choi J."/>
            <person name="Lee D."/>
            <person name="Jang J.H."/>
            <person name="Cha S."/>
            <person name="Seo T."/>
        </authorList>
    </citation>
    <scope>NUCLEOTIDE SEQUENCE [LARGE SCALE GENOMIC DNA]</scope>
    <source>
        <strain evidence="3 4">IP7</strain>
    </source>
</reference>
<evidence type="ECO:0000313" key="4">
    <source>
        <dbReference type="Proteomes" id="UP000621516"/>
    </source>
</evidence>
<protein>
    <submittedName>
        <fullName evidence="3">Uncharacterized protein</fullName>
    </submittedName>
</protein>
<keyword evidence="1" id="KW-0175">Coiled coil</keyword>
<keyword evidence="2" id="KW-0812">Transmembrane</keyword>
<name>A0A8J6Q1U7_9FLAO</name>
<dbReference type="Proteomes" id="UP000621516">
    <property type="component" value="Unassembled WGS sequence"/>
</dbReference>